<feature type="domain" description="Transposase Tnp1/En/Spm-like" evidence="2">
    <location>
        <begin position="480"/>
        <end position="544"/>
    </location>
</feature>
<evidence type="ECO:0000259" key="2">
    <source>
        <dbReference type="Pfam" id="PF03017"/>
    </source>
</evidence>
<gene>
    <name evidence="4" type="ORF">NCGR_LOCUS52800</name>
</gene>
<keyword evidence="5" id="KW-1185">Reference proteome</keyword>
<organism evidence="4 5">
    <name type="scientific">Miscanthus lutarioriparius</name>
    <dbReference type="NCBI Taxonomy" id="422564"/>
    <lineage>
        <taxon>Eukaryota</taxon>
        <taxon>Viridiplantae</taxon>
        <taxon>Streptophyta</taxon>
        <taxon>Embryophyta</taxon>
        <taxon>Tracheophyta</taxon>
        <taxon>Spermatophyta</taxon>
        <taxon>Magnoliopsida</taxon>
        <taxon>Liliopsida</taxon>
        <taxon>Poales</taxon>
        <taxon>Poaceae</taxon>
        <taxon>PACMAD clade</taxon>
        <taxon>Panicoideae</taxon>
        <taxon>Andropogonodae</taxon>
        <taxon>Andropogoneae</taxon>
        <taxon>Saccharinae</taxon>
        <taxon>Miscanthus</taxon>
    </lineage>
</organism>
<dbReference type="InterPro" id="IPR004252">
    <property type="entry name" value="Probable_transposase_24"/>
</dbReference>
<dbReference type="AlphaFoldDB" id="A0A811RI20"/>
<comment type="caution">
    <text evidence="4">The sequence shown here is derived from an EMBL/GenBank/DDBJ whole genome shotgun (WGS) entry which is preliminary data.</text>
</comment>
<sequence length="563" mass="63599">MAVDNWTINLECDGKAEGHKHVQREIDRDEICFFDLIDLIEGSGYTSVDYLYYKRKDSLVVIQQDSDVMEMLNECDGDEVPGKRKGTVLTHVWDLLGGDRIVVRCNMLRQPIGKEGGLLGQFLGTIARNGGYCPVGAKDWREVKKNYAKTIIQFIQTKFLYPHSCEKWILKSIGRDWRKYKTTLKKSLFNPKKKKSVLNKRCPDDIDEDQWKALVKYWKSSEGQTLSEKNKISCQMKKTTHTAGTKSYARWSEDMVELENLLDTQPELAQNCEGGVAWEGDALHRVLGEEKAGQVHGMGLLPVPKQVYGRRTHHFKDINIVSLDGSSSDVETHMLEEIRQLKKHSRMQDKVIEELKNNQRHHENQEATMGNCARSDHNNSQNQAVLSKRKRVHCVAPNQNDGFLEHRDELNKETCESEYSDDDSLLLSTISKTTKKQKGHHGGPGETTTIAHQEVAHDKVTCNKRQAPKQLPVMKVGSMVLLMTSKYPNKANVAYATLLSTDPEAIVGGVKTGSQFYKVRIDHAIAKDEPLVRPRPGCNNISDAQAKGVSIAWPSMSVQMING</sequence>
<dbReference type="OrthoDB" id="694021at2759"/>
<name>A0A811RI20_9POAL</name>
<proteinExistence type="predicted"/>
<dbReference type="EMBL" id="CAJGYO010000015">
    <property type="protein sequence ID" value="CAD6269496.1"/>
    <property type="molecule type" value="Genomic_DNA"/>
</dbReference>
<dbReference type="Pfam" id="PF03017">
    <property type="entry name" value="Transposase_23"/>
    <property type="match status" value="1"/>
</dbReference>
<dbReference type="PANTHER" id="PTHR33144:SF53">
    <property type="entry name" value="TRANSPOSASE TNP1_EN_SPM-LIKE DOMAIN-CONTAINING PROTEIN"/>
    <property type="match status" value="1"/>
</dbReference>
<feature type="region of interest" description="Disordered" evidence="1">
    <location>
        <begin position="359"/>
        <end position="378"/>
    </location>
</feature>
<dbReference type="Pfam" id="PF26130">
    <property type="entry name" value="PB1-like"/>
    <property type="match status" value="1"/>
</dbReference>
<dbReference type="InterPro" id="IPR058594">
    <property type="entry name" value="PB1-like_dom_pln"/>
</dbReference>
<dbReference type="Pfam" id="PF03004">
    <property type="entry name" value="Transposase_24"/>
    <property type="match status" value="1"/>
</dbReference>
<evidence type="ECO:0000256" key="1">
    <source>
        <dbReference type="SAM" id="MobiDB-lite"/>
    </source>
</evidence>
<dbReference type="PANTHER" id="PTHR33144">
    <property type="entry name" value="OS10G0409366 PROTEIN-RELATED"/>
    <property type="match status" value="1"/>
</dbReference>
<evidence type="ECO:0008006" key="6">
    <source>
        <dbReference type="Google" id="ProtNLM"/>
    </source>
</evidence>
<accession>A0A811RI20</accession>
<protein>
    <recommendedName>
        <fullName evidence="6">Transposase Tnp1/En/Spm-like domain-containing protein</fullName>
    </recommendedName>
</protein>
<evidence type="ECO:0000259" key="3">
    <source>
        <dbReference type="Pfam" id="PF26130"/>
    </source>
</evidence>
<evidence type="ECO:0000313" key="4">
    <source>
        <dbReference type="EMBL" id="CAD6269496.1"/>
    </source>
</evidence>
<reference evidence="4" key="1">
    <citation type="submission" date="2020-10" db="EMBL/GenBank/DDBJ databases">
        <authorList>
            <person name="Han B."/>
            <person name="Lu T."/>
            <person name="Zhao Q."/>
            <person name="Huang X."/>
            <person name="Zhao Y."/>
        </authorList>
    </citation>
    <scope>NUCLEOTIDE SEQUENCE</scope>
</reference>
<dbReference type="Proteomes" id="UP000604825">
    <property type="component" value="Unassembled WGS sequence"/>
</dbReference>
<dbReference type="InterPro" id="IPR004264">
    <property type="entry name" value="Transposase_23"/>
</dbReference>
<evidence type="ECO:0000313" key="5">
    <source>
        <dbReference type="Proteomes" id="UP000604825"/>
    </source>
</evidence>
<feature type="domain" description="PB1-like" evidence="3">
    <location>
        <begin position="18"/>
        <end position="75"/>
    </location>
</feature>